<evidence type="ECO:0000313" key="2">
    <source>
        <dbReference type="Proteomes" id="UP000310108"/>
    </source>
</evidence>
<name>A0A4U6XHB2_9PEZI</name>
<accession>A0A4U6XHB2</accession>
<keyword evidence="2" id="KW-1185">Reference proteome</keyword>
<protein>
    <submittedName>
        <fullName evidence="1">Uncharacterized protein</fullName>
    </submittedName>
</protein>
<sequence length="175" mass="20012">MTAAFTTVYWRFRRFAIFLVGGALCVGILGASPSVSTNYRFFFFFFRALKVQNFNRGDLSRRGHFLKFQPLSYGTRITLAWLAGGGRDILTVVPSSCLGGGTPGTLFGNYTTAIITVWFFFEWKAFQPRTRFVKPDDVRFGAGSARRWRNTRWQRQRRRLALYSVRFGSITADDG</sequence>
<gene>
    <name evidence="1" type="ORF">CTA1_5349</name>
</gene>
<dbReference type="AlphaFoldDB" id="A0A4U6XHB2"/>
<comment type="caution">
    <text evidence="1">The sequence shown here is derived from an EMBL/GenBank/DDBJ whole genome shotgun (WGS) entry which is preliminary data.</text>
</comment>
<dbReference type="EMBL" id="PJEX01000116">
    <property type="protein sequence ID" value="TKW54923.1"/>
    <property type="molecule type" value="Genomic_DNA"/>
</dbReference>
<proteinExistence type="predicted"/>
<reference evidence="1 2" key="1">
    <citation type="journal article" date="2019" name="PLoS ONE">
        <title>Comparative genome analysis indicates high evolutionary potential of pathogenicity genes in Colletotrichum tanaceti.</title>
        <authorList>
            <person name="Lelwala R.V."/>
            <person name="Korhonen P.K."/>
            <person name="Young N.D."/>
            <person name="Scott J.B."/>
            <person name="Ades P.A."/>
            <person name="Gasser R.B."/>
            <person name="Taylor P.W.J."/>
        </authorList>
    </citation>
    <scope>NUCLEOTIDE SEQUENCE [LARGE SCALE GENOMIC DNA]</scope>
    <source>
        <strain evidence="1">BRIP57314</strain>
    </source>
</reference>
<organism evidence="1 2">
    <name type="scientific">Colletotrichum tanaceti</name>
    <dbReference type="NCBI Taxonomy" id="1306861"/>
    <lineage>
        <taxon>Eukaryota</taxon>
        <taxon>Fungi</taxon>
        <taxon>Dikarya</taxon>
        <taxon>Ascomycota</taxon>
        <taxon>Pezizomycotina</taxon>
        <taxon>Sordariomycetes</taxon>
        <taxon>Hypocreomycetidae</taxon>
        <taxon>Glomerellales</taxon>
        <taxon>Glomerellaceae</taxon>
        <taxon>Colletotrichum</taxon>
        <taxon>Colletotrichum destructivum species complex</taxon>
    </lineage>
</organism>
<evidence type="ECO:0000313" key="1">
    <source>
        <dbReference type="EMBL" id="TKW54923.1"/>
    </source>
</evidence>
<dbReference type="Proteomes" id="UP000310108">
    <property type="component" value="Unassembled WGS sequence"/>
</dbReference>